<protein>
    <recommendedName>
        <fullName evidence="1">Tail specific protease domain-containing protein</fullName>
    </recommendedName>
</protein>
<dbReference type="EMBL" id="JAGHKO010000013">
    <property type="protein sequence ID" value="MBO9204380.1"/>
    <property type="molecule type" value="Genomic_DNA"/>
</dbReference>
<dbReference type="Gene3D" id="3.90.226.10">
    <property type="entry name" value="2-enoyl-CoA Hydratase, Chain A, domain 1"/>
    <property type="match status" value="1"/>
</dbReference>
<comment type="caution">
    <text evidence="2">The sequence shown here is derived from an EMBL/GenBank/DDBJ whole genome shotgun (WGS) entry which is preliminary data.</text>
</comment>
<dbReference type="InterPro" id="IPR005151">
    <property type="entry name" value="Tail-specific_protease"/>
</dbReference>
<feature type="domain" description="Tail specific protease" evidence="1">
    <location>
        <begin position="229"/>
        <end position="401"/>
    </location>
</feature>
<evidence type="ECO:0000313" key="2">
    <source>
        <dbReference type="EMBL" id="MBO9204380.1"/>
    </source>
</evidence>
<dbReference type="InterPro" id="IPR029045">
    <property type="entry name" value="ClpP/crotonase-like_dom_sf"/>
</dbReference>
<name>A0ABS3Z2M6_9BACT</name>
<evidence type="ECO:0000313" key="3">
    <source>
        <dbReference type="Proteomes" id="UP000677244"/>
    </source>
</evidence>
<gene>
    <name evidence="2" type="ORF">J7I42_29095</name>
</gene>
<dbReference type="SUPFAM" id="SSF52096">
    <property type="entry name" value="ClpP/crotonase"/>
    <property type="match status" value="1"/>
</dbReference>
<dbReference type="RefSeq" id="WP_209142910.1">
    <property type="nucleotide sequence ID" value="NZ_JAGHKO010000013.1"/>
</dbReference>
<reference evidence="2 3" key="1">
    <citation type="submission" date="2021-03" db="EMBL/GenBank/DDBJ databases">
        <title>Assistant Professor.</title>
        <authorList>
            <person name="Huq M.A."/>
        </authorList>
    </citation>
    <scope>NUCLEOTIDE SEQUENCE [LARGE SCALE GENOMIC DNA]</scope>
    <source>
        <strain evidence="2 3">MAH-29</strain>
    </source>
</reference>
<dbReference type="Pfam" id="PF03572">
    <property type="entry name" value="Peptidase_S41"/>
    <property type="match status" value="1"/>
</dbReference>
<evidence type="ECO:0000259" key="1">
    <source>
        <dbReference type="Pfam" id="PF03572"/>
    </source>
</evidence>
<keyword evidence="3" id="KW-1185">Reference proteome</keyword>
<sequence length="470" mass="52638">MIFILVLLSGLRVNAFSQGRKDSLQNDFNLLRNKLQHDYPSLYRYTSKATMTALFDSCYATLQDTTSKLAFFKTLKFLVSQIRDGHLSCSPSRELRQYLAAQKAYFPFRVRFIGNKAYIYKGADSSLSPGTEILTINNTPINQIKNTLFQYIVADGHIETKKNYILGNYFYIYYFLAFGGNTHFDISYKTANGSVSTQSMDAVLESALPPIEDDSKENNLLNLSITPDRIALLTIQTFDKATLEEAGLNFEDFLRTSFTTIKDQQIKKLVIDLRGNGGGRDLYGSLLYSYLSSSKFHYYKSLTTATSQLPFDQFKRGSTSFNDLNADLLTKNAAGTYQLKPAAHNNLQEMSPAVNNYTGQVWFLINGLSFSVTAEFCAIARSNKRGKFIGEETGGAYEGNTSGVQMDIVLPASQISVSYGTIQYNGAVRPVTPTGRGIIPDYRVLPTIDDLLNKRHIQLERTLELVRSGK</sequence>
<proteinExistence type="predicted"/>
<accession>A0ABS3Z2M6</accession>
<dbReference type="Proteomes" id="UP000677244">
    <property type="component" value="Unassembled WGS sequence"/>
</dbReference>
<organism evidence="2 3">
    <name type="scientific">Niastella soli</name>
    <dbReference type="NCBI Taxonomy" id="2821487"/>
    <lineage>
        <taxon>Bacteria</taxon>
        <taxon>Pseudomonadati</taxon>
        <taxon>Bacteroidota</taxon>
        <taxon>Chitinophagia</taxon>
        <taxon>Chitinophagales</taxon>
        <taxon>Chitinophagaceae</taxon>
        <taxon>Niastella</taxon>
    </lineage>
</organism>